<accession>A0A2A6C2A9</accession>
<keyword evidence="2" id="KW-1185">Reference proteome</keyword>
<organism evidence="1 2">
    <name type="scientific">Pristionchus pacificus</name>
    <name type="common">Parasitic nematode worm</name>
    <dbReference type="NCBI Taxonomy" id="54126"/>
    <lineage>
        <taxon>Eukaryota</taxon>
        <taxon>Metazoa</taxon>
        <taxon>Ecdysozoa</taxon>
        <taxon>Nematoda</taxon>
        <taxon>Chromadorea</taxon>
        <taxon>Rhabditida</taxon>
        <taxon>Rhabditina</taxon>
        <taxon>Diplogasteromorpha</taxon>
        <taxon>Diplogasteroidea</taxon>
        <taxon>Neodiplogasteridae</taxon>
        <taxon>Pristionchus</taxon>
    </lineage>
</organism>
<dbReference type="PANTHER" id="PTHR47521:SF18">
    <property type="entry name" value="G PROTEIN-COUPLED RECEPTOR-RELATED"/>
    <property type="match status" value="1"/>
</dbReference>
<name>A0A2A6C2A9_PRIPA</name>
<accession>A0A8R1Z4Q6</accession>
<proteinExistence type="predicted"/>
<protein>
    <submittedName>
        <fullName evidence="1">G protein-coupled receptor</fullName>
    </submittedName>
</protein>
<dbReference type="AlphaFoldDB" id="A0A2A6C2A9"/>
<dbReference type="PANTHER" id="PTHR47521">
    <property type="entry name" value="SERPENTINE RECEPTOR, CLASS E (EPSILON)-RELATED"/>
    <property type="match status" value="1"/>
</dbReference>
<reference evidence="2" key="1">
    <citation type="journal article" date="2008" name="Nat. Genet.">
        <title>The Pristionchus pacificus genome provides a unique perspective on nematode lifestyle and parasitism.</title>
        <authorList>
            <person name="Dieterich C."/>
            <person name="Clifton S.W."/>
            <person name="Schuster L.N."/>
            <person name="Chinwalla A."/>
            <person name="Delehaunty K."/>
            <person name="Dinkelacker I."/>
            <person name="Fulton L."/>
            <person name="Fulton R."/>
            <person name="Godfrey J."/>
            <person name="Minx P."/>
            <person name="Mitreva M."/>
            <person name="Roeseler W."/>
            <person name="Tian H."/>
            <person name="Witte H."/>
            <person name="Yang S.P."/>
            <person name="Wilson R.K."/>
            <person name="Sommer R.J."/>
        </authorList>
    </citation>
    <scope>NUCLEOTIDE SEQUENCE [LARGE SCALE GENOMIC DNA]</scope>
    <source>
        <strain evidence="2">PS312</strain>
    </source>
</reference>
<dbReference type="InterPro" id="IPR052860">
    <property type="entry name" value="NRL-GPCR1"/>
</dbReference>
<sequence>MLFLTVFVLDSTTIIVNFTAARYCKRRYRALDAPKSLNARYQAKEAFELAKSMQPAFFTIYLAKTLLAIILLSFCYKMDEHLRCVPFLFPATFADLEVLFFMTHTILSTLLIAWLMLKHPRFRRKINSKGGDVLKRLHIQYEAPVGDKVPEGDLYFETLEASWNVAHAVAQRKKSRSWIYHSHHFDDNCDR</sequence>
<evidence type="ECO:0000313" key="1">
    <source>
        <dbReference type="EnsemblMetazoa" id="PPA45535.1"/>
    </source>
</evidence>
<evidence type="ECO:0000313" key="2">
    <source>
        <dbReference type="Proteomes" id="UP000005239"/>
    </source>
</evidence>
<reference evidence="1" key="2">
    <citation type="submission" date="2022-06" db="UniProtKB">
        <authorList>
            <consortium name="EnsemblMetazoa"/>
        </authorList>
    </citation>
    <scope>IDENTIFICATION</scope>
    <source>
        <strain evidence="1">PS312</strain>
    </source>
</reference>
<dbReference type="Proteomes" id="UP000005239">
    <property type="component" value="Unassembled WGS sequence"/>
</dbReference>
<dbReference type="EnsemblMetazoa" id="PPA45535.1">
    <property type="protein sequence ID" value="PPA45535.1"/>
    <property type="gene ID" value="WBGene00283904"/>
</dbReference>
<gene>
    <name evidence="1" type="primary">WBGene00283904</name>
</gene>